<dbReference type="Proteomes" id="UP000235777">
    <property type="component" value="Unassembled WGS sequence"/>
</dbReference>
<dbReference type="GO" id="GO:0080030">
    <property type="term" value="F:methyl indole-3-acetate esterase activity"/>
    <property type="evidence" value="ECO:0007669"/>
    <property type="project" value="TreeGrafter"/>
</dbReference>
<evidence type="ECO:0000313" key="3">
    <source>
        <dbReference type="Proteomes" id="UP000235777"/>
    </source>
</evidence>
<evidence type="ECO:0000259" key="1">
    <source>
        <dbReference type="Pfam" id="PF12697"/>
    </source>
</evidence>
<dbReference type="GO" id="GO:0009696">
    <property type="term" value="P:salicylic acid metabolic process"/>
    <property type="evidence" value="ECO:0007669"/>
    <property type="project" value="TreeGrafter"/>
</dbReference>
<dbReference type="PANTHER" id="PTHR10992">
    <property type="entry name" value="METHYLESTERASE FAMILY MEMBER"/>
    <property type="match status" value="1"/>
</dbReference>
<comment type="caution">
    <text evidence="2">The sequence shown here is derived from an EMBL/GenBank/DDBJ whole genome shotgun (WGS) entry which is preliminary data.</text>
</comment>
<dbReference type="OrthoDB" id="9112061at2"/>
<dbReference type="GO" id="GO:0080032">
    <property type="term" value="F:methyl jasmonate esterase activity"/>
    <property type="evidence" value="ECO:0007669"/>
    <property type="project" value="TreeGrafter"/>
</dbReference>
<dbReference type="RefSeq" id="WP_018442840.1">
    <property type="nucleotide sequence ID" value="NZ_KB890195.1"/>
</dbReference>
<feature type="domain" description="AB hydrolase-1" evidence="1">
    <location>
        <begin position="7"/>
        <end position="229"/>
    </location>
</feature>
<dbReference type="InterPro" id="IPR045889">
    <property type="entry name" value="MES/HNL"/>
</dbReference>
<dbReference type="GO" id="GO:0009694">
    <property type="term" value="P:jasmonic acid metabolic process"/>
    <property type="evidence" value="ECO:0007669"/>
    <property type="project" value="TreeGrafter"/>
</dbReference>
<organism evidence="2 3">
    <name type="scientific">Trinickia symbiotica</name>
    <dbReference type="NCBI Taxonomy" id="863227"/>
    <lineage>
        <taxon>Bacteria</taxon>
        <taxon>Pseudomonadati</taxon>
        <taxon>Pseudomonadota</taxon>
        <taxon>Betaproteobacteria</taxon>
        <taxon>Burkholderiales</taxon>
        <taxon>Burkholderiaceae</taxon>
        <taxon>Trinickia</taxon>
    </lineage>
</organism>
<accession>A0A2N7WL08</accession>
<sequence>MRVKTYVLVHGAFHGAWCWNEVIAILRAKGHTVHAPTLTGLGERSHLMSIGPTLDTFIEDVAQVIRYEELEDVILVGHSFAGSVVSGVADRLRERLRHLVYLDALLIPPGSSSADHAPEGVENYRRRAMSVENQLAVPPPRAEHLGIPDPGKAGTIAAKLTPHPLQPFYDKLNVKDPLGNGVAATYIACSNPYYPATARSRELARSLRGWRYMELSTGHSAMTLVPAELSEILSSI</sequence>
<dbReference type="GO" id="GO:0080031">
    <property type="term" value="F:methyl salicylate esterase activity"/>
    <property type="evidence" value="ECO:0007669"/>
    <property type="project" value="TreeGrafter"/>
</dbReference>
<dbReference type="PANTHER" id="PTHR10992:SF785">
    <property type="entry name" value="METHYLESTERASE 14, CHLOROPLASTIC-RELATED"/>
    <property type="match status" value="1"/>
</dbReference>
<keyword evidence="3" id="KW-1185">Reference proteome</keyword>
<dbReference type="InterPro" id="IPR029058">
    <property type="entry name" value="AB_hydrolase_fold"/>
</dbReference>
<evidence type="ECO:0000313" key="2">
    <source>
        <dbReference type="EMBL" id="PMS30108.1"/>
    </source>
</evidence>
<name>A0A2N7WL08_9BURK</name>
<keyword evidence="2" id="KW-0378">Hydrolase</keyword>
<reference evidence="2 3" key="1">
    <citation type="submission" date="2018-01" db="EMBL/GenBank/DDBJ databases">
        <title>Whole genome analyses suggest that Burkholderia sensu lato contains two further novel genera in the rhizoxinica-symbiotica group Mycetohabitans gen. nov., and Trinickia gen. nov.: implications for the evolution of diazotrophy and nodulation in the Burkholderiaceae.</title>
        <authorList>
            <person name="Estrada-de los Santos P."/>
            <person name="Palmer M."/>
            <person name="Chavez-Ramirez B."/>
            <person name="Beukes C."/>
            <person name="Steenkamp E.T."/>
            <person name="Hirsch A.M."/>
            <person name="Manyaka P."/>
            <person name="Maluk M."/>
            <person name="Lafos M."/>
            <person name="Crook M."/>
            <person name="Gross E."/>
            <person name="Simon M.F."/>
            <person name="Bueno dos Reis Junior F."/>
            <person name="Poole P.S."/>
            <person name="Venter S.N."/>
            <person name="James E.K."/>
        </authorList>
    </citation>
    <scope>NUCLEOTIDE SEQUENCE [LARGE SCALE GENOMIC DNA]</scope>
    <source>
        <strain evidence="2 3">JPY 581</strain>
    </source>
</reference>
<dbReference type="AlphaFoldDB" id="A0A2N7WL08"/>
<dbReference type="EMBL" id="PNYC01000035">
    <property type="protein sequence ID" value="PMS30108.1"/>
    <property type="molecule type" value="Genomic_DNA"/>
</dbReference>
<protein>
    <submittedName>
        <fullName evidence="2">Alpha/beta hydrolase</fullName>
    </submittedName>
</protein>
<dbReference type="Pfam" id="PF12697">
    <property type="entry name" value="Abhydrolase_6"/>
    <property type="match status" value="1"/>
</dbReference>
<dbReference type="SUPFAM" id="SSF53474">
    <property type="entry name" value="alpha/beta-Hydrolases"/>
    <property type="match status" value="1"/>
</dbReference>
<dbReference type="STRING" id="863227.GCA_000373005_04238"/>
<dbReference type="Gene3D" id="3.40.50.1820">
    <property type="entry name" value="alpha/beta hydrolase"/>
    <property type="match status" value="1"/>
</dbReference>
<proteinExistence type="predicted"/>
<dbReference type="InterPro" id="IPR000073">
    <property type="entry name" value="AB_hydrolase_1"/>
</dbReference>
<gene>
    <name evidence="2" type="ORF">C0Z20_30355</name>
</gene>